<gene>
    <name evidence="1" type="ORF">RCOM_1971580</name>
</gene>
<name>B9TNX1_RICCO</name>
<evidence type="ECO:0000313" key="2">
    <source>
        <dbReference type="Proteomes" id="UP000008311"/>
    </source>
</evidence>
<reference evidence="2" key="1">
    <citation type="journal article" date="2010" name="Nat. Biotechnol.">
        <title>Draft genome sequence of the oilseed species Ricinus communis.</title>
        <authorList>
            <person name="Chan A.P."/>
            <person name="Crabtree J."/>
            <person name="Zhao Q."/>
            <person name="Lorenzi H."/>
            <person name="Orvis J."/>
            <person name="Puiu D."/>
            <person name="Melake-Berhan A."/>
            <person name="Jones K.M."/>
            <person name="Redman J."/>
            <person name="Chen G."/>
            <person name="Cahoon E.B."/>
            <person name="Gedil M."/>
            <person name="Stanke M."/>
            <person name="Haas B.J."/>
            <person name="Wortman J.R."/>
            <person name="Fraser-Liggett C.M."/>
            <person name="Ravel J."/>
            <person name="Rabinowicz P.D."/>
        </authorList>
    </citation>
    <scope>NUCLEOTIDE SEQUENCE [LARGE SCALE GENOMIC DNA]</scope>
    <source>
        <strain evidence="2">cv. Hale</strain>
    </source>
</reference>
<keyword evidence="2" id="KW-1185">Reference proteome</keyword>
<feature type="non-terminal residue" evidence="1">
    <location>
        <position position="104"/>
    </location>
</feature>
<dbReference type="Proteomes" id="UP000008311">
    <property type="component" value="Unassembled WGS sequence"/>
</dbReference>
<dbReference type="InParanoid" id="B9TNX1"/>
<accession>B9TNX1</accession>
<organism evidence="1 2">
    <name type="scientific">Ricinus communis</name>
    <name type="common">Castor bean</name>
    <dbReference type="NCBI Taxonomy" id="3988"/>
    <lineage>
        <taxon>Eukaryota</taxon>
        <taxon>Viridiplantae</taxon>
        <taxon>Streptophyta</taxon>
        <taxon>Embryophyta</taxon>
        <taxon>Tracheophyta</taxon>
        <taxon>Spermatophyta</taxon>
        <taxon>Magnoliopsida</taxon>
        <taxon>eudicotyledons</taxon>
        <taxon>Gunneridae</taxon>
        <taxon>Pentapetalae</taxon>
        <taxon>rosids</taxon>
        <taxon>fabids</taxon>
        <taxon>Malpighiales</taxon>
        <taxon>Euphorbiaceae</taxon>
        <taxon>Acalyphoideae</taxon>
        <taxon>Acalypheae</taxon>
        <taxon>Ricinus</taxon>
    </lineage>
</organism>
<dbReference type="EMBL" id="EQ993856">
    <property type="protein sequence ID" value="EEF22442.1"/>
    <property type="molecule type" value="Genomic_DNA"/>
</dbReference>
<protein>
    <submittedName>
        <fullName evidence="1">Uncharacterized protein</fullName>
    </submittedName>
</protein>
<proteinExistence type="predicted"/>
<dbReference type="AlphaFoldDB" id="B9TNX1"/>
<sequence length="104" mass="10906">MAAIEAVVHDRDILGGAIVARLDGDVVVAGADMAVGDGDVARRDGIDAVGIARGGWRVNADAPGGEAIHPVQRHVEVGRIAQRDLVQRDVLRVGDFDQARHVLA</sequence>
<evidence type="ECO:0000313" key="1">
    <source>
        <dbReference type="EMBL" id="EEF22442.1"/>
    </source>
</evidence>